<evidence type="ECO:0000256" key="1">
    <source>
        <dbReference type="ARBA" id="ARBA00001782"/>
    </source>
</evidence>
<evidence type="ECO:0000313" key="11">
    <source>
        <dbReference type="EMBL" id="AZS14308.1"/>
    </source>
</evidence>
<comment type="cofactor">
    <cofactor evidence="3">
        <name>Co(2+)</name>
        <dbReference type="ChEBI" id="CHEBI:48828"/>
    </cofactor>
</comment>
<evidence type="ECO:0000256" key="3">
    <source>
        <dbReference type="ARBA" id="ARBA00001941"/>
    </source>
</evidence>
<evidence type="ECO:0000256" key="8">
    <source>
        <dbReference type="ARBA" id="ARBA00022723"/>
    </source>
</evidence>
<dbReference type="EC" id="5.1.3.1" evidence="7 10"/>
<comment type="catalytic activity">
    <reaction evidence="1">
        <text>D-ribulose 5-phosphate = D-xylulose 5-phosphate</text>
        <dbReference type="Rhea" id="RHEA:13677"/>
        <dbReference type="ChEBI" id="CHEBI:57737"/>
        <dbReference type="ChEBI" id="CHEBI:58121"/>
        <dbReference type="EC" id="5.1.3.1"/>
    </reaction>
</comment>
<protein>
    <recommendedName>
        <fullName evidence="7 10">Ribulose-phosphate 3-epimerase</fullName>
        <ecNumber evidence="7 10">5.1.3.1</ecNumber>
    </recommendedName>
</protein>
<evidence type="ECO:0000256" key="5">
    <source>
        <dbReference type="ARBA" id="ARBA00001954"/>
    </source>
</evidence>
<reference evidence="12" key="1">
    <citation type="submission" date="2018-12" db="EMBL/GenBank/DDBJ databases">
        <title>Complete genome sequence of Paenibacillus sp. MBLB1234.</title>
        <authorList>
            <person name="Nam Y.-D."/>
            <person name="Kang J."/>
            <person name="Chung W.-H."/>
            <person name="Park Y.S."/>
        </authorList>
    </citation>
    <scope>NUCLEOTIDE SEQUENCE [LARGE SCALE GENOMIC DNA]</scope>
    <source>
        <strain evidence="12">MBLB1234</strain>
    </source>
</reference>
<dbReference type="SUPFAM" id="SSF51366">
    <property type="entry name" value="Ribulose-phoshate binding barrel"/>
    <property type="match status" value="1"/>
</dbReference>
<comment type="cofactor">
    <cofactor evidence="5">
        <name>Fe(2+)</name>
        <dbReference type="ChEBI" id="CHEBI:29033"/>
    </cofactor>
</comment>
<dbReference type="NCBIfam" id="NF004076">
    <property type="entry name" value="PRK05581.1-4"/>
    <property type="match status" value="1"/>
</dbReference>
<dbReference type="PROSITE" id="PS01085">
    <property type="entry name" value="RIBUL_P_3_EPIMER_1"/>
    <property type="match status" value="1"/>
</dbReference>
<evidence type="ECO:0000256" key="6">
    <source>
        <dbReference type="ARBA" id="ARBA00009541"/>
    </source>
</evidence>
<evidence type="ECO:0000256" key="10">
    <source>
        <dbReference type="NCBIfam" id="TIGR01163"/>
    </source>
</evidence>
<dbReference type="GO" id="GO:0005975">
    <property type="term" value="P:carbohydrate metabolic process"/>
    <property type="evidence" value="ECO:0007669"/>
    <property type="project" value="InterPro"/>
</dbReference>
<proteinExistence type="inferred from homology"/>
<name>A0A3Q9I9T5_9BACL</name>
<evidence type="ECO:0000256" key="4">
    <source>
        <dbReference type="ARBA" id="ARBA00001947"/>
    </source>
</evidence>
<dbReference type="OrthoDB" id="1645589at2"/>
<evidence type="ECO:0000256" key="7">
    <source>
        <dbReference type="ARBA" id="ARBA00013188"/>
    </source>
</evidence>
<comment type="cofactor">
    <cofactor evidence="4">
        <name>Zn(2+)</name>
        <dbReference type="ChEBI" id="CHEBI:29105"/>
    </cofactor>
</comment>
<dbReference type="InterPro" id="IPR000056">
    <property type="entry name" value="Ribul_P_3_epim-like"/>
</dbReference>
<dbReference type="EMBL" id="CP034346">
    <property type="protein sequence ID" value="AZS14308.1"/>
    <property type="molecule type" value="Genomic_DNA"/>
</dbReference>
<dbReference type="GO" id="GO:0046872">
    <property type="term" value="F:metal ion binding"/>
    <property type="evidence" value="ECO:0007669"/>
    <property type="project" value="UniProtKB-KW"/>
</dbReference>
<dbReference type="Pfam" id="PF00834">
    <property type="entry name" value="Ribul_P_3_epim"/>
    <property type="match status" value="1"/>
</dbReference>
<dbReference type="GO" id="GO:0005737">
    <property type="term" value="C:cytoplasm"/>
    <property type="evidence" value="ECO:0007669"/>
    <property type="project" value="UniProtKB-ARBA"/>
</dbReference>
<dbReference type="RefSeq" id="WP_126996851.1">
    <property type="nucleotide sequence ID" value="NZ_CP034346.1"/>
</dbReference>
<dbReference type="GO" id="GO:0004750">
    <property type="term" value="F:D-ribulose-phosphate 3-epimerase activity"/>
    <property type="evidence" value="ECO:0007669"/>
    <property type="project" value="UniProtKB-UniRule"/>
</dbReference>
<keyword evidence="8" id="KW-0479">Metal-binding</keyword>
<evidence type="ECO:0000256" key="2">
    <source>
        <dbReference type="ARBA" id="ARBA00001936"/>
    </source>
</evidence>
<dbReference type="PANTHER" id="PTHR11749">
    <property type="entry name" value="RIBULOSE-5-PHOSPHATE-3-EPIMERASE"/>
    <property type="match status" value="1"/>
</dbReference>
<evidence type="ECO:0000313" key="12">
    <source>
        <dbReference type="Proteomes" id="UP000270678"/>
    </source>
</evidence>
<dbReference type="NCBIfam" id="TIGR01163">
    <property type="entry name" value="rpe"/>
    <property type="match status" value="1"/>
</dbReference>
<comment type="similarity">
    <text evidence="6">Belongs to the ribulose-phosphate 3-epimerase family.</text>
</comment>
<gene>
    <name evidence="11" type="primary">rpe</name>
    <name evidence="11" type="ORF">EI981_07435</name>
</gene>
<evidence type="ECO:0000256" key="9">
    <source>
        <dbReference type="ARBA" id="ARBA00023235"/>
    </source>
</evidence>
<dbReference type="CDD" id="cd00429">
    <property type="entry name" value="RPE"/>
    <property type="match status" value="1"/>
</dbReference>
<sequence length="218" mass="23635">MKNLLFSPSMMCADFAQLAAETQKLDEAGADMFHIDVMDGVFVPNFALGPGDIACIRASTSKPIDVHLMIEDSFRYCELFVSLGADIIYIHPEADKHPARTLAAITSLGKTPGLAINPGTSLESVKELLNLCDFVLLMTVNPGFAGQKYIPFVTDKLQRLTEMKSSYGFKIVVDGAISDSKVRELGALGADAFVLGTSALFGKARPYKDIISELRQPI</sequence>
<keyword evidence="9 11" id="KW-0413">Isomerase</keyword>
<dbReference type="InterPro" id="IPR013785">
    <property type="entry name" value="Aldolase_TIM"/>
</dbReference>
<dbReference type="GO" id="GO:0006098">
    <property type="term" value="P:pentose-phosphate shunt"/>
    <property type="evidence" value="ECO:0007669"/>
    <property type="project" value="UniProtKB-UniRule"/>
</dbReference>
<dbReference type="Proteomes" id="UP000270678">
    <property type="component" value="Chromosome"/>
</dbReference>
<accession>A0A3Q9I9T5</accession>
<dbReference type="InterPro" id="IPR026019">
    <property type="entry name" value="Ribul_P_3_epim"/>
</dbReference>
<comment type="cofactor">
    <cofactor evidence="2">
        <name>Mn(2+)</name>
        <dbReference type="ChEBI" id="CHEBI:29035"/>
    </cofactor>
</comment>
<dbReference type="AlphaFoldDB" id="A0A3Q9I9T5"/>
<dbReference type="KEGG" id="plut:EI981_07435"/>
<dbReference type="Gene3D" id="3.20.20.70">
    <property type="entry name" value="Aldolase class I"/>
    <property type="match status" value="1"/>
</dbReference>
<keyword evidence="12" id="KW-1185">Reference proteome</keyword>
<dbReference type="FunFam" id="3.20.20.70:FF:000004">
    <property type="entry name" value="Ribulose-phosphate 3-epimerase"/>
    <property type="match status" value="1"/>
</dbReference>
<organism evidence="11 12">
    <name type="scientific">Paenibacillus lutimineralis</name>
    <dbReference type="NCBI Taxonomy" id="2707005"/>
    <lineage>
        <taxon>Bacteria</taxon>
        <taxon>Bacillati</taxon>
        <taxon>Bacillota</taxon>
        <taxon>Bacilli</taxon>
        <taxon>Bacillales</taxon>
        <taxon>Paenibacillaceae</taxon>
        <taxon>Paenibacillus</taxon>
    </lineage>
</organism>
<dbReference type="InterPro" id="IPR011060">
    <property type="entry name" value="RibuloseP-bd_barrel"/>
</dbReference>